<proteinExistence type="predicted"/>
<protein>
    <submittedName>
        <fullName evidence="2">Internal scaffolding protein</fullName>
    </submittedName>
</protein>
<dbReference type="EMBL" id="OM869550">
    <property type="protein sequence ID" value="UPW41152.1"/>
    <property type="molecule type" value="Genomic_DNA"/>
</dbReference>
<sequence>MARPVFRTQFDDRLPIYQDPGSREHILYGPVFDKQGRMSLEEIGKEDLYDYIQSHADSVDINVILKRFAQGDASVLSRIQGAYGDFTQMPKTFAEALNTLIAAEQYFNGLPVDVRAQFGHNFNQFIASMDSPDFTSRMGIDPNPAGVAPSTAPSSADPAATPPSPSPAPPAPAPAPAPVASE</sequence>
<organism evidence="2">
    <name type="scientific">Sigmofec virus UA08Rod_5349</name>
    <dbReference type="NCBI Taxonomy" id="2929421"/>
    <lineage>
        <taxon>Viruses</taxon>
        <taxon>Monodnaviria</taxon>
        <taxon>Sangervirae</taxon>
        <taxon>Phixviricota</taxon>
        <taxon>Malgrandaviricetes</taxon>
        <taxon>Petitvirales</taxon>
        <taxon>Microviridae</taxon>
    </lineage>
</organism>
<feature type="region of interest" description="Disordered" evidence="1">
    <location>
        <begin position="136"/>
        <end position="182"/>
    </location>
</feature>
<dbReference type="InterPro" id="IPR014131">
    <property type="entry name" value="Chlamydia_phage_Vp3"/>
</dbReference>
<evidence type="ECO:0000256" key="1">
    <source>
        <dbReference type="SAM" id="MobiDB-lite"/>
    </source>
</evidence>
<accession>A0A976N0W2</accession>
<evidence type="ECO:0000313" key="2">
    <source>
        <dbReference type="EMBL" id="UPW41152.1"/>
    </source>
</evidence>
<reference evidence="2" key="1">
    <citation type="submission" date="2022-02" db="EMBL/GenBank/DDBJ databases">
        <title>Towards deciphering the DNA virus diversity associated with rodent species in the families Cricetidae and Heteromyidae.</title>
        <authorList>
            <person name="Lund M."/>
            <person name="Larsen B.B."/>
            <person name="Gryseels S."/>
            <person name="Kraberger S."/>
            <person name="Rowsey D.M."/>
            <person name="Steger L."/>
            <person name="Yule K.M."/>
            <person name="Upham N.S."/>
            <person name="Worobey M."/>
            <person name="Van Doorslaer K."/>
            <person name="Varsani A."/>
        </authorList>
    </citation>
    <scope>NUCLEOTIDE SEQUENCE</scope>
    <source>
        <strain evidence="2">UA08Rod_5349</strain>
    </source>
</reference>
<dbReference type="Pfam" id="PF09675">
    <property type="entry name" value="Chlamy_scaf"/>
    <property type="match status" value="1"/>
</dbReference>
<feature type="compositionally biased region" description="Pro residues" evidence="1">
    <location>
        <begin position="160"/>
        <end position="182"/>
    </location>
</feature>
<name>A0A976N0W2_9VIRU</name>
<feature type="compositionally biased region" description="Low complexity" evidence="1">
    <location>
        <begin position="147"/>
        <end position="159"/>
    </location>
</feature>